<proteinExistence type="inferred from homology"/>
<dbReference type="Gene3D" id="2.60.120.10">
    <property type="entry name" value="Jelly Rolls"/>
    <property type="match status" value="1"/>
</dbReference>
<dbReference type="GO" id="GO:0019305">
    <property type="term" value="P:dTDP-rhamnose biosynthetic process"/>
    <property type="evidence" value="ECO:0007669"/>
    <property type="project" value="UniProtKB-UniRule"/>
</dbReference>
<dbReference type="PANTHER" id="PTHR21047">
    <property type="entry name" value="DTDP-6-DEOXY-D-GLUCOSE-3,5 EPIMERASE"/>
    <property type="match status" value="1"/>
</dbReference>
<evidence type="ECO:0000256" key="2">
    <source>
        <dbReference type="PIRSR" id="PIRSR600888-1"/>
    </source>
</evidence>
<sequence>MPFELIDVTLDGPRLLQPRVFGDDRGFFVETYRRSDLMALGIQEEMVQDNHSRSARGVLRGLHFTVGRGAGKLVRCARGEVYDVLVDLRRGSPSYGAWEGYTLTDENLRILYAPPGFAHGFCVVSEVADVVYKLDAYYDPATEREIAFDDPALGVAWPMPAGELQVSQRDRDAPALAEIADELPFRYAG</sequence>
<accession>A0A5B8TZS4</accession>
<dbReference type="RefSeq" id="WP_146915209.1">
    <property type="nucleotide sequence ID" value="NZ_CP042430.1"/>
</dbReference>
<dbReference type="GO" id="GO:0000271">
    <property type="term" value="P:polysaccharide biosynthetic process"/>
    <property type="evidence" value="ECO:0007669"/>
    <property type="project" value="TreeGrafter"/>
</dbReference>
<dbReference type="UniPathway" id="UPA00124"/>
<dbReference type="OrthoDB" id="9800680at2"/>
<dbReference type="Proteomes" id="UP000321805">
    <property type="component" value="Chromosome"/>
</dbReference>
<evidence type="ECO:0000256" key="4">
    <source>
        <dbReference type="RuleBase" id="RU364069"/>
    </source>
</evidence>
<dbReference type="InterPro" id="IPR014710">
    <property type="entry name" value="RmlC-like_jellyroll"/>
</dbReference>
<dbReference type="GO" id="GO:0005829">
    <property type="term" value="C:cytosol"/>
    <property type="evidence" value="ECO:0007669"/>
    <property type="project" value="TreeGrafter"/>
</dbReference>
<comment type="pathway">
    <text evidence="4">Carbohydrate biosynthesis; dTDP-L-rhamnose biosynthesis.</text>
</comment>
<comment type="similarity">
    <text evidence="1 4">Belongs to the dTDP-4-dehydrorhamnose 3,5-epimerase family.</text>
</comment>
<comment type="subunit">
    <text evidence="4">Homodimer.</text>
</comment>
<feature type="active site" description="Proton donor" evidence="2">
    <location>
        <position position="132"/>
    </location>
</feature>
<dbReference type="NCBIfam" id="TIGR01221">
    <property type="entry name" value="rmlC"/>
    <property type="match status" value="1"/>
</dbReference>
<feature type="site" description="Participates in a stacking interaction with the thymidine ring of dTDP-4-oxo-6-deoxyglucose" evidence="3">
    <location>
        <position position="138"/>
    </location>
</feature>
<comment type="catalytic activity">
    <reaction evidence="4">
        <text>dTDP-4-dehydro-6-deoxy-alpha-D-glucose = dTDP-4-dehydro-beta-L-rhamnose</text>
        <dbReference type="Rhea" id="RHEA:16969"/>
        <dbReference type="ChEBI" id="CHEBI:57649"/>
        <dbReference type="ChEBI" id="CHEBI:62830"/>
        <dbReference type="EC" id="5.1.3.13"/>
    </reaction>
</comment>
<dbReference type="Pfam" id="PF00908">
    <property type="entry name" value="dTDP_sugar_isom"/>
    <property type="match status" value="1"/>
</dbReference>
<evidence type="ECO:0000313" key="6">
    <source>
        <dbReference type="Proteomes" id="UP000321805"/>
    </source>
</evidence>
<keyword evidence="4 5" id="KW-0413">Isomerase</keyword>
<comment type="function">
    <text evidence="4">Catalyzes the epimerization of the C3' and C5'positions of dTDP-6-deoxy-D-xylo-4-hexulose, forming dTDP-6-deoxy-L-lyxo-4-hexulose.</text>
</comment>
<gene>
    <name evidence="5" type="primary">rfbC</name>
    <name evidence="5" type="ORF">FSW04_00685</name>
</gene>
<dbReference type="GO" id="GO:0008830">
    <property type="term" value="F:dTDP-4-dehydrorhamnose 3,5-epimerase activity"/>
    <property type="evidence" value="ECO:0007669"/>
    <property type="project" value="UniProtKB-UniRule"/>
</dbReference>
<dbReference type="AlphaFoldDB" id="A0A5B8TZS4"/>
<dbReference type="InterPro" id="IPR000888">
    <property type="entry name" value="RmlC-like"/>
</dbReference>
<dbReference type="PANTHER" id="PTHR21047:SF2">
    <property type="entry name" value="THYMIDINE DIPHOSPHO-4-KETO-RHAMNOSE 3,5-EPIMERASE"/>
    <property type="match status" value="1"/>
</dbReference>
<dbReference type="CDD" id="cd00438">
    <property type="entry name" value="cupin_RmlC"/>
    <property type="match status" value="1"/>
</dbReference>
<dbReference type="InterPro" id="IPR011051">
    <property type="entry name" value="RmlC_Cupin_sf"/>
</dbReference>
<organism evidence="5 6">
    <name type="scientific">Baekduia soli</name>
    <dbReference type="NCBI Taxonomy" id="496014"/>
    <lineage>
        <taxon>Bacteria</taxon>
        <taxon>Bacillati</taxon>
        <taxon>Actinomycetota</taxon>
        <taxon>Thermoleophilia</taxon>
        <taxon>Solirubrobacterales</taxon>
        <taxon>Baekduiaceae</taxon>
        <taxon>Baekduia</taxon>
    </lineage>
</organism>
<dbReference type="KEGG" id="bsol:FSW04_00685"/>
<reference evidence="5 6" key="1">
    <citation type="journal article" date="2018" name="J. Microbiol.">
        <title>Baekduia soli gen. nov., sp. nov., a novel bacterium isolated from the soil of Baekdu Mountain and proposal of a novel family name, Baekduiaceae fam. nov.</title>
        <authorList>
            <person name="An D.S."/>
            <person name="Siddiqi M.Z."/>
            <person name="Kim K.H."/>
            <person name="Yu H.S."/>
            <person name="Im W.T."/>
        </authorList>
    </citation>
    <scope>NUCLEOTIDE SEQUENCE [LARGE SCALE GENOMIC DNA]</scope>
    <source>
        <strain evidence="5 6">BR7-21</strain>
    </source>
</reference>
<dbReference type="EC" id="5.1.3.13" evidence="4"/>
<keyword evidence="6" id="KW-1185">Reference proteome</keyword>
<evidence type="ECO:0000256" key="3">
    <source>
        <dbReference type="PIRSR" id="PIRSR600888-3"/>
    </source>
</evidence>
<dbReference type="SUPFAM" id="SSF51182">
    <property type="entry name" value="RmlC-like cupins"/>
    <property type="match status" value="1"/>
</dbReference>
<evidence type="ECO:0000256" key="1">
    <source>
        <dbReference type="ARBA" id="ARBA00010154"/>
    </source>
</evidence>
<name>A0A5B8TZS4_9ACTN</name>
<evidence type="ECO:0000313" key="5">
    <source>
        <dbReference type="EMBL" id="QEC46231.1"/>
    </source>
</evidence>
<dbReference type="EMBL" id="CP042430">
    <property type="protein sequence ID" value="QEC46231.1"/>
    <property type="molecule type" value="Genomic_DNA"/>
</dbReference>
<feature type="active site" description="Proton acceptor" evidence="2">
    <location>
        <position position="63"/>
    </location>
</feature>
<protein>
    <recommendedName>
        <fullName evidence="4">dTDP-4-dehydrorhamnose 3,5-epimerase</fullName>
        <ecNumber evidence="4">5.1.3.13</ecNumber>
    </recommendedName>
    <alternativeName>
        <fullName evidence="4">Thymidine diphospho-4-keto-rhamnose 3,5-epimerase</fullName>
    </alternativeName>
</protein>